<dbReference type="InterPro" id="IPR001406">
    <property type="entry name" value="PsdUridine_synth_TruA"/>
</dbReference>
<evidence type="ECO:0000256" key="7">
    <source>
        <dbReference type="RuleBase" id="RU003792"/>
    </source>
</evidence>
<dbReference type="InterPro" id="IPR020095">
    <property type="entry name" value="PsdUridine_synth_TruA_C"/>
</dbReference>
<evidence type="ECO:0000313" key="10">
    <source>
        <dbReference type="Proteomes" id="UP000277671"/>
    </source>
</evidence>
<evidence type="ECO:0000256" key="3">
    <source>
        <dbReference type="ARBA" id="ARBA00023235"/>
    </source>
</evidence>
<evidence type="ECO:0000256" key="2">
    <source>
        <dbReference type="ARBA" id="ARBA00022694"/>
    </source>
</evidence>
<comment type="function">
    <text evidence="4">Formation of pseudouridine at positions 38, 39 and 40 in the anticodon stem and loop of transfer RNAs.</text>
</comment>
<gene>
    <name evidence="4" type="primary">truA</name>
    <name evidence="9" type="ORF">BDK92_4462</name>
</gene>
<dbReference type="EMBL" id="RBKT01000001">
    <property type="protein sequence ID" value="RKR90094.1"/>
    <property type="molecule type" value="Genomic_DNA"/>
</dbReference>
<name>A0A495JNY9_9ACTN</name>
<feature type="domain" description="Pseudouridine synthase I TruA alpha/beta" evidence="8">
    <location>
        <begin position="152"/>
        <end position="254"/>
    </location>
</feature>
<sequence>MDGYTRVRLDVAYDGTDFSGWAAQPGRRTVAGVLTETLSKVLGADAVTGLTVAGRTDAGVHATGQVCHVDLADVAWKPLADSLLRRLAGLLPGDVRVRTVTEVPAEFDARFSATFRRYEYRVTDAPYGVEPLRRHEILAWPRPLELAALAHAAAGLVGEHDFAAYCRRKEHATTLREVTRLEWRRDPDGILVATVQADAFCQSMVRSLVGAMLVAGDGRRPVEWPASLLTRRERSSEVTVAPAHGLTLVEVGYPEDPAGYADRAERTRRLRLPAEA</sequence>
<dbReference type="RefSeq" id="WP_121158427.1">
    <property type="nucleotide sequence ID" value="NZ_RBKT01000001.1"/>
</dbReference>
<comment type="catalytic activity">
    <reaction evidence="4 7">
        <text>uridine(38/39/40) in tRNA = pseudouridine(38/39/40) in tRNA</text>
        <dbReference type="Rhea" id="RHEA:22376"/>
        <dbReference type="Rhea" id="RHEA-COMP:10085"/>
        <dbReference type="Rhea" id="RHEA-COMP:10087"/>
        <dbReference type="ChEBI" id="CHEBI:65314"/>
        <dbReference type="ChEBI" id="CHEBI:65315"/>
        <dbReference type="EC" id="5.4.99.12"/>
    </reaction>
</comment>
<comment type="similarity">
    <text evidence="1 4 7">Belongs to the tRNA pseudouridine synthase TruA family.</text>
</comment>
<dbReference type="Pfam" id="PF01416">
    <property type="entry name" value="PseudoU_synth_1"/>
    <property type="match status" value="2"/>
</dbReference>
<dbReference type="AlphaFoldDB" id="A0A495JNY9"/>
<dbReference type="EC" id="5.4.99.12" evidence="4"/>
<dbReference type="PIRSF" id="PIRSF001430">
    <property type="entry name" value="tRNA_psdUrid_synth"/>
    <property type="match status" value="1"/>
</dbReference>
<dbReference type="GO" id="GO:0031119">
    <property type="term" value="P:tRNA pseudouridine synthesis"/>
    <property type="evidence" value="ECO:0007669"/>
    <property type="project" value="UniProtKB-UniRule"/>
</dbReference>
<dbReference type="InterPro" id="IPR020094">
    <property type="entry name" value="TruA/RsuA/RluB/E/F_N"/>
</dbReference>
<dbReference type="CDD" id="cd02570">
    <property type="entry name" value="PseudoU_synth_EcTruA"/>
    <property type="match status" value="1"/>
</dbReference>
<dbReference type="GO" id="GO:0160147">
    <property type="term" value="F:tRNA pseudouridine(38-40) synthase activity"/>
    <property type="evidence" value="ECO:0007669"/>
    <property type="project" value="UniProtKB-EC"/>
</dbReference>
<accession>A0A495JNY9</accession>
<dbReference type="PANTHER" id="PTHR11142">
    <property type="entry name" value="PSEUDOURIDYLATE SYNTHASE"/>
    <property type="match status" value="1"/>
</dbReference>
<dbReference type="InterPro" id="IPR020103">
    <property type="entry name" value="PsdUridine_synth_cat_dom_sf"/>
</dbReference>
<dbReference type="FunFam" id="3.30.70.580:FF:000008">
    <property type="entry name" value="tRNA pseudouridine synthase A"/>
    <property type="match status" value="1"/>
</dbReference>
<organism evidence="9 10">
    <name type="scientific">Micromonospora pisi</name>
    <dbReference type="NCBI Taxonomy" id="589240"/>
    <lineage>
        <taxon>Bacteria</taxon>
        <taxon>Bacillati</taxon>
        <taxon>Actinomycetota</taxon>
        <taxon>Actinomycetes</taxon>
        <taxon>Micromonosporales</taxon>
        <taxon>Micromonosporaceae</taxon>
        <taxon>Micromonospora</taxon>
    </lineage>
</organism>
<dbReference type="NCBIfam" id="TIGR00071">
    <property type="entry name" value="hisT_truA"/>
    <property type="match status" value="1"/>
</dbReference>
<feature type="domain" description="Pseudouridine synthase I TruA alpha/beta" evidence="8">
    <location>
        <begin position="12"/>
        <end position="111"/>
    </location>
</feature>
<dbReference type="HAMAP" id="MF_00171">
    <property type="entry name" value="TruA"/>
    <property type="match status" value="1"/>
</dbReference>
<dbReference type="FunFam" id="3.30.70.660:FF:000003">
    <property type="entry name" value="tRNA pseudouridine synthase A"/>
    <property type="match status" value="1"/>
</dbReference>
<comment type="subunit">
    <text evidence="4">Homodimer.</text>
</comment>
<comment type="caution">
    <text evidence="9">The sequence shown here is derived from an EMBL/GenBank/DDBJ whole genome shotgun (WGS) entry which is preliminary data.</text>
</comment>
<keyword evidence="2 4" id="KW-0819">tRNA processing</keyword>
<dbReference type="PANTHER" id="PTHR11142:SF0">
    <property type="entry name" value="TRNA PSEUDOURIDINE SYNTHASE-LIKE 1"/>
    <property type="match status" value="1"/>
</dbReference>
<keyword evidence="3 4" id="KW-0413">Isomerase</keyword>
<dbReference type="Proteomes" id="UP000277671">
    <property type="component" value="Unassembled WGS sequence"/>
</dbReference>
<proteinExistence type="inferred from homology"/>
<evidence type="ECO:0000256" key="6">
    <source>
        <dbReference type="PIRSR" id="PIRSR001430-2"/>
    </source>
</evidence>
<comment type="caution">
    <text evidence="4">Lacks conserved residue(s) required for the propagation of feature annotation.</text>
</comment>
<reference evidence="9 10" key="1">
    <citation type="submission" date="2018-10" db="EMBL/GenBank/DDBJ databases">
        <title>Sequencing the genomes of 1000 actinobacteria strains.</title>
        <authorList>
            <person name="Klenk H.-P."/>
        </authorList>
    </citation>
    <scope>NUCLEOTIDE SEQUENCE [LARGE SCALE GENOMIC DNA]</scope>
    <source>
        <strain evidence="9 10">DSM 45175</strain>
    </source>
</reference>
<evidence type="ECO:0000259" key="8">
    <source>
        <dbReference type="Pfam" id="PF01416"/>
    </source>
</evidence>
<dbReference type="Gene3D" id="3.30.70.580">
    <property type="entry name" value="Pseudouridine synthase I, catalytic domain, N-terminal subdomain"/>
    <property type="match status" value="1"/>
</dbReference>
<dbReference type="Gene3D" id="3.30.70.660">
    <property type="entry name" value="Pseudouridine synthase I, catalytic domain, C-terminal subdomain"/>
    <property type="match status" value="1"/>
</dbReference>
<dbReference type="GO" id="GO:0003723">
    <property type="term" value="F:RNA binding"/>
    <property type="evidence" value="ECO:0007669"/>
    <property type="project" value="InterPro"/>
</dbReference>
<dbReference type="OrthoDB" id="9811823at2"/>
<evidence type="ECO:0000313" key="9">
    <source>
        <dbReference type="EMBL" id="RKR90094.1"/>
    </source>
</evidence>
<keyword evidence="10" id="KW-1185">Reference proteome</keyword>
<protein>
    <recommendedName>
        <fullName evidence="4">tRNA pseudouridine synthase A</fullName>
        <ecNumber evidence="4">5.4.99.12</ecNumber>
    </recommendedName>
    <alternativeName>
        <fullName evidence="4">tRNA pseudouridine(38-40) synthase</fullName>
    </alternativeName>
    <alternativeName>
        <fullName evidence="4">tRNA pseudouridylate synthase I</fullName>
    </alternativeName>
    <alternativeName>
        <fullName evidence="4">tRNA-uridine isomerase I</fullName>
    </alternativeName>
</protein>
<dbReference type="InterPro" id="IPR020097">
    <property type="entry name" value="PsdUridine_synth_TruA_a/b_dom"/>
</dbReference>
<dbReference type="SUPFAM" id="SSF55120">
    <property type="entry name" value="Pseudouridine synthase"/>
    <property type="match status" value="1"/>
</dbReference>
<feature type="binding site" evidence="4 6">
    <location>
        <position position="118"/>
    </location>
    <ligand>
        <name>substrate</name>
    </ligand>
</feature>
<evidence type="ECO:0000256" key="1">
    <source>
        <dbReference type="ARBA" id="ARBA00009375"/>
    </source>
</evidence>
<feature type="active site" description="Nucleophile" evidence="4 5">
    <location>
        <position position="57"/>
    </location>
</feature>
<evidence type="ECO:0000256" key="4">
    <source>
        <dbReference type="HAMAP-Rule" id="MF_00171"/>
    </source>
</evidence>
<evidence type="ECO:0000256" key="5">
    <source>
        <dbReference type="PIRSR" id="PIRSR001430-1"/>
    </source>
</evidence>